<evidence type="ECO:0000313" key="2">
    <source>
        <dbReference type="Proteomes" id="UP000078486"/>
    </source>
</evidence>
<evidence type="ECO:0000313" key="1">
    <source>
        <dbReference type="EMBL" id="OAM91044.1"/>
    </source>
</evidence>
<keyword evidence="2" id="KW-1185">Reference proteome</keyword>
<dbReference type="Proteomes" id="UP000078486">
    <property type="component" value="Unassembled WGS sequence"/>
</dbReference>
<gene>
    <name evidence="1" type="ORF">AW736_05290</name>
</gene>
<organism evidence="1 2">
    <name type="scientific">Termitidicoccus mucosus</name>
    <dbReference type="NCBI Taxonomy" id="1184151"/>
    <lineage>
        <taxon>Bacteria</taxon>
        <taxon>Pseudomonadati</taxon>
        <taxon>Verrucomicrobiota</taxon>
        <taxon>Opitutia</taxon>
        <taxon>Opitutales</taxon>
        <taxon>Opitutaceae</taxon>
        <taxon>Termitidicoccus</taxon>
    </lineage>
</organism>
<dbReference type="AlphaFoldDB" id="A0A178IMD2"/>
<dbReference type="OrthoDB" id="200324at2"/>
<sequence length="207" mass="23414">MIANMPSLLRSLCLDFVDAFASRPKVVLPLYPILCRREVLGAASYFVLADMLADSDPEPRAPAHREPAFVVTLKEELESRRYRPGPVSWIIQDRMHRPCRLLSVKDRIVHTALLLVLEAALAEACSEENPEHARTLAALRRTVRNGSYDFGAFDIEDGDGQMRASFPTLLRLVVAHVHDDDVLRLLRLFLKAPVVDVRECDWRTGDE</sequence>
<comment type="caution">
    <text evidence="1">The sequence shown here is derived from an EMBL/GenBank/DDBJ whole genome shotgun (WGS) entry which is preliminary data.</text>
</comment>
<reference evidence="1 2" key="1">
    <citation type="submission" date="2016-01" db="EMBL/GenBank/DDBJ databases">
        <title>High potential of lignocellulose degradation of a new Verrucomicrobia species.</title>
        <authorList>
            <person name="Wang Y."/>
            <person name="Shi Y."/>
            <person name="Qiu Z."/>
            <person name="Liu S."/>
            <person name="Yang H."/>
        </authorList>
    </citation>
    <scope>NUCLEOTIDE SEQUENCE [LARGE SCALE GENOMIC DNA]</scope>
    <source>
        <strain evidence="1 2">TSB47</strain>
    </source>
</reference>
<protein>
    <submittedName>
        <fullName evidence="1">Uncharacterized protein</fullName>
    </submittedName>
</protein>
<proteinExistence type="predicted"/>
<name>A0A178IMD2_9BACT</name>
<accession>A0A178IMD2</accession>
<dbReference type="STRING" id="1184151.AW736_05290"/>
<dbReference type="EMBL" id="LRRQ01000042">
    <property type="protein sequence ID" value="OAM91044.1"/>
    <property type="molecule type" value="Genomic_DNA"/>
</dbReference>
<dbReference type="RefSeq" id="WP_145928603.1">
    <property type="nucleotide sequence ID" value="NZ_CP109796.1"/>
</dbReference>